<dbReference type="Proteomes" id="UP001219933">
    <property type="component" value="Chromosome 1"/>
</dbReference>
<dbReference type="Gene3D" id="3.40.50.12780">
    <property type="entry name" value="N-terminal domain of ligase-like"/>
    <property type="match status" value="1"/>
</dbReference>
<dbReference type="PROSITE" id="PS00455">
    <property type="entry name" value="AMP_BINDING"/>
    <property type="match status" value="1"/>
</dbReference>
<sequence>MAQIITSQLPALVSPPPSGNAYEWLASNPKKAAPTSPSLYRLDGKVTTRAEVEKIAGQVASFVRDTLGLTDGDRIAIVSPNTTMFQPTFLGLLRAGITAVPLNPIYSPDELVHPLADSDISAALVHPVSLPAVQAAWERAGRKTKTRNGAPAIWIVNDTDKIEAAKSGERDIRTVLDKEHPIVKISDPADREAVIVYSSGTSGKPKGVQLTHGNLVAGTDTIIKSDPSDINDAAVAIGVLPMFHIFGLNLLLMTAFLTAMPVVVVPRFDIEIFCAAIQRFRVTMGLVVPPMLLLLSRSPVVDKYDLSSFRSAICGAAPLSAELGDEVEKRLPNLRVTQGYGLSETAPVLTITPSKDYRKVRGSCGTTAAGVEIRLVDEEHGDVGHQQGKEGRRGEVWARGPIIMKGYLNNREATDDCITPDGWFKTGDIAICRDGYFYIVDRKKELIKYKGFQVPPAELEALLLTHPRVFDTAVIGVHSKEQATELPRAYCVPRDFVPSKADKAQIEAFQKEVEAWVAERVANHKRLRGGVIAIDQVPKSASGKILRRLLRDEANREQS</sequence>
<comment type="similarity">
    <text evidence="1">Belongs to the ATP-dependent AMP-binding enzyme family.</text>
</comment>
<proteinExistence type="inferred from homology"/>
<dbReference type="Pfam" id="PF13193">
    <property type="entry name" value="AMP-binding_C"/>
    <property type="match status" value="1"/>
</dbReference>
<dbReference type="EMBL" id="CP119877">
    <property type="protein sequence ID" value="WFD33301.1"/>
    <property type="molecule type" value="Genomic_DNA"/>
</dbReference>
<organism evidence="5 6">
    <name type="scientific">Malassezia cuniculi</name>
    <dbReference type="NCBI Taxonomy" id="948313"/>
    <lineage>
        <taxon>Eukaryota</taxon>
        <taxon>Fungi</taxon>
        <taxon>Dikarya</taxon>
        <taxon>Basidiomycota</taxon>
        <taxon>Ustilaginomycotina</taxon>
        <taxon>Malasseziomycetes</taxon>
        <taxon>Malasseziales</taxon>
        <taxon>Malasseziaceae</taxon>
        <taxon>Malassezia</taxon>
    </lineage>
</organism>
<evidence type="ECO:0000313" key="5">
    <source>
        <dbReference type="EMBL" id="WFD33301.1"/>
    </source>
</evidence>
<evidence type="ECO:0000256" key="1">
    <source>
        <dbReference type="ARBA" id="ARBA00006432"/>
    </source>
</evidence>
<reference evidence="5" key="1">
    <citation type="submission" date="2023-03" db="EMBL/GenBank/DDBJ databases">
        <title>Mating type loci evolution in Malassezia.</title>
        <authorList>
            <person name="Coelho M.A."/>
        </authorList>
    </citation>
    <scope>NUCLEOTIDE SEQUENCE</scope>
    <source>
        <strain evidence="5">CBS 11721</strain>
    </source>
</reference>
<keyword evidence="2" id="KW-0436">Ligase</keyword>
<feature type="domain" description="AMP-binding enzyme C-terminal" evidence="4">
    <location>
        <begin position="458"/>
        <end position="544"/>
    </location>
</feature>
<dbReference type="PANTHER" id="PTHR24096">
    <property type="entry name" value="LONG-CHAIN-FATTY-ACID--COA LIGASE"/>
    <property type="match status" value="1"/>
</dbReference>
<dbReference type="PANTHER" id="PTHR24096:SF149">
    <property type="entry name" value="AMP-BINDING DOMAIN-CONTAINING PROTEIN-RELATED"/>
    <property type="match status" value="1"/>
</dbReference>
<dbReference type="InterPro" id="IPR045851">
    <property type="entry name" value="AMP-bd_C_sf"/>
</dbReference>
<accession>A0AAF0J9H0</accession>
<protein>
    <recommendedName>
        <fullName evidence="7">Acetyl-CoA synthetase-like protein</fullName>
    </recommendedName>
</protein>
<evidence type="ECO:0000256" key="2">
    <source>
        <dbReference type="ARBA" id="ARBA00022598"/>
    </source>
</evidence>
<dbReference type="Pfam" id="PF00501">
    <property type="entry name" value="AMP-binding"/>
    <property type="match status" value="1"/>
</dbReference>
<feature type="domain" description="AMP-dependent synthetase/ligase" evidence="3">
    <location>
        <begin position="29"/>
        <end position="408"/>
    </location>
</feature>
<dbReference type="CDD" id="cd05911">
    <property type="entry name" value="Firefly_Luc_like"/>
    <property type="match status" value="1"/>
</dbReference>
<dbReference type="InterPro" id="IPR042099">
    <property type="entry name" value="ANL_N_sf"/>
</dbReference>
<keyword evidence="6" id="KW-1185">Reference proteome</keyword>
<name>A0AAF0J9H0_9BASI</name>
<dbReference type="InterPro" id="IPR020845">
    <property type="entry name" value="AMP-binding_CS"/>
</dbReference>
<dbReference type="Gene3D" id="3.30.300.30">
    <property type="match status" value="1"/>
</dbReference>
<evidence type="ECO:0000313" key="6">
    <source>
        <dbReference type="Proteomes" id="UP001219933"/>
    </source>
</evidence>
<dbReference type="InterPro" id="IPR025110">
    <property type="entry name" value="AMP-bd_C"/>
</dbReference>
<gene>
    <name evidence="5" type="ORF">MCUN1_000114</name>
</gene>
<dbReference type="AlphaFoldDB" id="A0AAF0J9H0"/>
<dbReference type="GO" id="GO:0016405">
    <property type="term" value="F:CoA-ligase activity"/>
    <property type="evidence" value="ECO:0007669"/>
    <property type="project" value="TreeGrafter"/>
</dbReference>
<dbReference type="InterPro" id="IPR000873">
    <property type="entry name" value="AMP-dep_synth/lig_dom"/>
</dbReference>
<evidence type="ECO:0000259" key="4">
    <source>
        <dbReference type="Pfam" id="PF13193"/>
    </source>
</evidence>
<dbReference type="SUPFAM" id="SSF56801">
    <property type="entry name" value="Acetyl-CoA synthetase-like"/>
    <property type="match status" value="1"/>
</dbReference>
<evidence type="ECO:0000259" key="3">
    <source>
        <dbReference type="Pfam" id="PF00501"/>
    </source>
</evidence>
<evidence type="ECO:0008006" key="7">
    <source>
        <dbReference type="Google" id="ProtNLM"/>
    </source>
</evidence>